<accession>A0ACB8F2R4</accession>
<protein>
    <submittedName>
        <fullName evidence="1">Uncharacterized protein</fullName>
    </submittedName>
</protein>
<organism evidence="1 2">
    <name type="scientific">Sphaerodactylus townsendi</name>
    <dbReference type="NCBI Taxonomy" id="933632"/>
    <lineage>
        <taxon>Eukaryota</taxon>
        <taxon>Metazoa</taxon>
        <taxon>Chordata</taxon>
        <taxon>Craniata</taxon>
        <taxon>Vertebrata</taxon>
        <taxon>Euteleostomi</taxon>
        <taxon>Lepidosauria</taxon>
        <taxon>Squamata</taxon>
        <taxon>Bifurcata</taxon>
        <taxon>Gekkota</taxon>
        <taxon>Sphaerodactylidae</taxon>
        <taxon>Sphaerodactylus</taxon>
    </lineage>
</organism>
<evidence type="ECO:0000313" key="1">
    <source>
        <dbReference type="EMBL" id="KAH7999573.1"/>
    </source>
</evidence>
<proteinExistence type="predicted"/>
<sequence>MSPWGAVCLTEGSRQILLSAKAFDVEEIVPGGEVAAEIGSKLVLNCNATGCESPAFFWRTQLDYPLGGNVSNQGSSSVLTIKNVSKGHERDYLCSASCGNNNKQRTVSIRIFSFPSDPIIETSGPLVLGKPASITCRVLEVYPSDGLDLELKKGEDIMLSTTGFEDSVTTTFIPTETDIGKEITCVASLSVEAMEPKQRQTVHKLNVNYGPWKTRIAASPGTTVLEDGTLILHCVSESNPPPRIVWKKQIANETLQTIAKNHTLSIPNVQFGDSGVYICEVTNEVTNQMENRTVTVSVQGVPRLPEFSVLPSETVIEGESVTLQCSVESSPVAQFIIIRKLPSQDEILDSKDGIVHIPSVTPDDAGSYECEVENVFERRKMSITLSVKSPSSTAATFTYQPENITEVEDFDSNSATYNIPQDNSILENETSLAPKDRTSTLYILSNNDTITYAVEVFAAVTNGTEEIEIIIVKTEEADYVTPMIIGVSSVATVAGPVAAILVYISRKTKINGSYSLVRSLSP</sequence>
<dbReference type="Proteomes" id="UP000827872">
    <property type="component" value="Linkage Group LG05"/>
</dbReference>
<reference evidence="1" key="1">
    <citation type="submission" date="2021-08" db="EMBL/GenBank/DDBJ databases">
        <title>The first chromosome-level gecko genome reveals the dynamic sex chromosomes of Neotropical dwarf geckos (Sphaerodactylidae: Sphaerodactylus).</title>
        <authorList>
            <person name="Pinto B.J."/>
            <person name="Keating S.E."/>
            <person name="Gamble T."/>
        </authorList>
    </citation>
    <scope>NUCLEOTIDE SEQUENCE</scope>
    <source>
        <strain evidence="1">TG3544</strain>
    </source>
</reference>
<keyword evidence="2" id="KW-1185">Reference proteome</keyword>
<comment type="caution">
    <text evidence="1">The sequence shown here is derived from an EMBL/GenBank/DDBJ whole genome shotgun (WGS) entry which is preliminary data.</text>
</comment>
<evidence type="ECO:0000313" key="2">
    <source>
        <dbReference type="Proteomes" id="UP000827872"/>
    </source>
</evidence>
<name>A0ACB8F2R4_9SAUR</name>
<dbReference type="EMBL" id="CM037618">
    <property type="protein sequence ID" value="KAH7999573.1"/>
    <property type="molecule type" value="Genomic_DNA"/>
</dbReference>
<gene>
    <name evidence="1" type="ORF">K3G42_014984</name>
</gene>